<dbReference type="SMART" id="SM00066">
    <property type="entry name" value="GAL4"/>
    <property type="match status" value="1"/>
</dbReference>
<dbReference type="EMBL" id="JAGTJS010000007">
    <property type="protein sequence ID" value="KAH7264340.1"/>
    <property type="molecule type" value="Genomic_DNA"/>
</dbReference>
<dbReference type="GO" id="GO:0008270">
    <property type="term" value="F:zinc ion binding"/>
    <property type="evidence" value="ECO:0007669"/>
    <property type="project" value="InterPro"/>
</dbReference>
<evidence type="ECO:0000259" key="2">
    <source>
        <dbReference type="PROSITE" id="PS50048"/>
    </source>
</evidence>
<evidence type="ECO:0000313" key="3">
    <source>
        <dbReference type="EMBL" id="KAH7264340.1"/>
    </source>
</evidence>
<dbReference type="PROSITE" id="PS00463">
    <property type="entry name" value="ZN2_CY6_FUNGAL_1"/>
    <property type="match status" value="1"/>
</dbReference>
<dbReference type="OrthoDB" id="2328572at2759"/>
<dbReference type="InterPro" id="IPR001138">
    <property type="entry name" value="Zn2Cys6_DnaBD"/>
</dbReference>
<evidence type="ECO:0000256" key="1">
    <source>
        <dbReference type="ARBA" id="ARBA00023242"/>
    </source>
</evidence>
<accession>A0A9P9HVC9</accession>
<reference evidence="3" key="1">
    <citation type="journal article" date="2021" name="Nat. Commun.">
        <title>Genetic determinants of endophytism in the Arabidopsis root mycobiome.</title>
        <authorList>
            <person name="Mesny F."/>
            <person name="Miyauchi S."/>
            <person name="Thiergart T."/>
            <person name="Pickel B."/>
            <person name="Atanasova L."/>
            <person name="Karlsson M."/>
            <person name="Huettel B."/>
            <person name="Barry K.W."/>
            <person name="Haridas S."/>
            <person name="Chen C."/>
            <person name="Bauer D."/>
            <person name="Andreopoulos W."/>
            <person name="Pangilinan J."/>
            <person name="LaButti K."/>
            <person name="Riley R."/>
            <person name="Lipzen A."/>
            <person name="Clum A."/>
            <person name="Drula E."/>
            <person name="Henrissat B."/>
            <person name="Kohler A."/>
            <person name="Grigoriev I.V."/>
            <person name="Martin F.M."/>
            <person name="Hacquard S."/>
        </authorList>
    </citation>
    <scope>NUCLEOTIDE SEQUENCE</scope>
    <source>
        <strain evidence="3">FSSC 5 MPI-SDFR-AT-0091</strain>
    </source>
</reference>
<gene>
    <name evidence="3" type="ORF">B0J15DRAFT_524482</name>
</gene>
<dbReference type="Proteomes" id="UP000736672">
    <property type="component" value="Unassembled WGS sequence"/>
</dbReference>
<dbReference type="SUPFAM" id="SSF57701">
    <property type="entry name" value="Zn2/Cys6 DNA-binding domain"/>
    <property type="match status" value="1"/>
</dbReference>
<keyword evidence="4" id="KW-1185">Reference proteome</keyword>
<name>A0A9P9HVC9_FUSSL</name>
<keyword evidence="1" id="KW-0539">Nucleus</keyword>
<dbReference type="CDD" id="cd00067">
    <property type="entry name" value="GAL4"/>
    <property type="match status" value="1"/>
</dbReference>
<dbReference type="AlphaFoldDB" id="A0A9P9HVC9"/>
<sequence length="363" mass="39860">MSNTSTCVTHMSNMPRGKPPRMRSACTSCHAAKVRCTGEKTGCKRCLQSDMICTYEVSLVGRMTKKRRRQKCNGRAHNTDGDTSVEYLHPLSRSVSCDDQDCLDPCKLAISSPGCCGDHSAQHPYDHTLDQTGNDNPQSQYPAVEFRNNSVYGPYSEIESILPCLRQAADILPLSPDSTWLSPSTSNSPPKEQWSPEPQITSVISELSTMLESLETQTRSESRALDEILQTNRACMTSLGKILTTSEYSSYRSGGILVVSALELIIYSFEEAVKSQGWGSKPSSQTCGSLSSVKFGVFEVDPEDQVAIVKSIVSKEVKNCLEIVRNLAGECRCQGLEGCKSLVAQSYSALEQRVDRLILDLQS</sequence>
<dbReference type="InterPro" id="IPR036864">
    <property type="entry name" value="Zn2-C6_fun-type_DNA-bd_sf"/>
</dbReference>
<dbReference type="PRINTS" id="PR00755">
    <property type="entry name" value="AFLATOXINBRP"/>
</dbReference>
<dbReference type="Gene3D" id="4.10.240.10">
    <property type="entry name" value="Zn(2)-C6 fungal-type DNA-binding domain"/>
    <property type="match status" value="1"/>
</dbReference>
<proteinExistence type="predicted"/>
<comment type="caution">
    <text evidence="3">The sequence shown here is derived from an EMBL/GenBank/DDBJ whole genome shotgun (WGS) entry which is preliminary data.</text>
</comment>
<dbReference type="Pfam" id="PF00172">
    <property type="entry name" value="Zn_clus"/>
    <property type="match status" value="1"/>
</dbReference>
<dbReference type="PROSITE" id="PS50048">
    <property type="entry name" value="ZN2_CY6_FUNGAL_2"/>
    <property type="match status" value="1"/>
</dbReference>
<evidence type="ECO:0000313" key="4">
    <source>
        <dbReference type="Proteomes" id="UP000736672"/>
    </source>
</evidence>
<feature type="domain" description="Zn(2)-C6 fungal-type" evidence="2">
    <location>
        <begin position="25"/>
        <end position="55"/>
    </location>
</feature>
<organism evidence="3 4">
    <name type="scientific">Fusarium solani</name>
    <name type="common">Filamentous fungus</name>
    <dbReference type="NCBI Taxonomy" id="169388"/>
    <lineage>
        <taxon>Eukaryota</taxon>
        <taxon>Fungi</taxon>
        <taxon>Dikarya</taxon>
        <taxon>Ascomycota</taxon>
        <taxon>Pezizomycotina</taxon>
        <taxon>Sordariomycetes</taxon>
        <taxon>Hypocreomycetidae</taxon>
        <taxon>Hypocreales</taxon>
        <taxon>Nectriaceae</taxon>
        <taxon>Fusarium</taxon>
        <taxon>Fusarium solani species complex</taxon>
    </lineage>
</organism>
<dbReference type="GO" id="GO:0000981">
    <property type="term" value="F:DNA-binding transcription factor activity, RNA polymerase II-specific"/>
    <property type="evidence" value="ECO:0007669"/>
    <property type="project" value="InterPro"/>
</dbReference>
<protein>
    <recommendedName>
        <fullName evidence="2">Zn(2)-C6 fungal-type domain-containing protein</fullName>
    </recommendedName>
</protein>